<evidence type="ECO:0000313" key="1">
    <source>
        <dbReference type="EMBL" id="ATC34088.2"/>
    </source>
</evidence>
<name>A0A290MYL7_CAUVI</name>
<gene>
    <name evidence="1" type="ORF">CA606_18105</name>
</gene>
<protein>
    <submittedName>
        <fullName evidence="1">Uncharacterized protein</fullName>
    </submittedName>
</protein>
<organism evidence="1 2">
    <name type="scientific">Caulobacter vibrioides</name>
    <name type="common">Caulobacter crescentus</name>
    <dbReference type="NCBI Taxonomy" id="155892"/>
    <lineage>
        <taxon>Bacteria</taxon>
        <taxon>Pseudomonadati</taxon>
        <taxon>Pseudomonadota</taxon>
        <taxon>Alphaproteobacteria</taxon>
        <taxon>Caulobacterales</taxon>
        <taxon>Caulobacteraceae</taxon>
        <taxon>Caulobacter</taxon>
    </lineage>
</organism>
<evidence type="ECO:0000313" key="2">
    <source>
        <dbReference type="Proteomes" id="UP000217311"/>
    </source>
</evidence>
<dbReference type="EMBL" id="CP023315">
    <property type="protein sequence ID" value="ATC34088.2"/>
    <property type="molecule type" value="Genomic_DNA"/>
</dbReference>
<dbReference type="AlphaFoldDB" id="A0A290MYL7"/>
<sequence length="87" mass="9247">MSEREAAVERVLSDLRALLNGRADTVCPCGRGEKYRIAQGDVLAKALAQVHEARSFAEAAVQNADRTLGALEELSGLARAALMAPPQ</sequence>
<accession>A0A290MYL7</accession>
<dbReference type="Proteomes" id="UP000217311">
    <property type="component" value="Chromosome"/>
</dbReference>
<proteinExistence type="predicted"/>
<reference evidence="2" key="1">
    <citation type="submission" date="2017-09" db="EMBL/GenBank/DDBJ databases">
        <title>Genome evolution observed in wild isolates of Caulobacter crescentus.</title>
        <authorList>
            <person name="Ely B."/>
            <person name="Wilson K."/>
            <person name="Scott D."/>
        </authorList>
    </citation>
    <scope>NUCLEOTIDE SEQUENCE [LARGE SCALE GENOMIC DNA]</scope>
    <source>
        <strain evidence="2">CB13b1a</strain>
    </source>
</reference>